<dbReference type="AlphaFoldDB" id="A0A9P5VJL8"/>
<protein>
    <submittedName>
        <fullName evidence="2">Uncharacterized protein</fullName>
    </submittedName>
</protein>
<name>A0A9P5VJL8_9FUNG</name>
<dbReference type="EMBL" id="JAAAUY010000569">
    <property type="protein sequence ID" value="KAF9328385.1"/>
    <property type="molecule type" value="Genomic_DNA"/>
</dbReference>
<feature type="region of interest" description="Disordered" evidence="1">
    <location>
        <begin position="282"/>
        <end position="329"/>
    </location>
</feature>
<organism evidence="2 3">
    <name type="scientific">Podila minutissima</name>
    <dbReference type="NCBI Taxonomy" id="64525"/>
    <lineage>
        <taxon>Eukaryota</taxon>
        <taxon>Fungi</taxon>
        <taxon>Fungi incertae sedis</taxon>
        <taxon>Mucoromycota</taxon>
        <taxon>Mortierellomycotina</taxon>
        <taxon>Mortierellomycetes</taxon>
        <taxon>Mortierellales</taxon>
        <taxon>Mortierellaceae</taxon>
        <taxon>Podila</taxon>
    </lineage>
</organism>
<sequence>MLSTIAKAIVPLRASPTYASSGPSSRHHTSSTSSSRHQHLASFSFWATLAIVCVSVLSSSSTSPMVVHAAHPRHTPAPANLINAMGFALSETSPLSLQLQLEAAVAGTQKLAYLPTSGPAMDFYYLNYRPSYRAGHSKIDFWMLTPKGSTPPKSGSLELYDEFGKILLATLVPEGTVIPQGAANKNEPFLWKSWAIPATLKADFDFSEKFRVVLKTSDTHAAVATAAKVNNKKKKIGKRADAAGPEKVAVQDRQFRIKGLKATPGGQPNPAKVRANHVVEAPPASSANTVPASNANLDTKIPNSKASDASGSLNDDGSQPEASAASAQRDSRPVLTLLVIAFATVASFC</sequence>
<evidence type="ECO:0000313" key="3">
    <source>
        <dbReference type="Proteomes" id="UP000696485"/>
    </source>
</evidence>
<comment type="caution">
    <text evidence="2">The sequence shown here is derived from an EMBL/GenBank/DDBJ whole genome shotgun (WGS) entry which is preliminary data.</text>
</comment>
<proteinExistence type="predicted"/>
<accession>A0A9P5VJL8</accession>
<gene>
    <name evidence="2" type="ORF">BG006_008404</name>
</gene>
<feature type="compositionally biased region" description="Polar residues" evidence="1">
    <location>
        <begin position="285"/>
        <end position="328"/>
    </location>
</feature>
<dbReference type="Proteomes" id="UP000696485">
    <property type="component" value="Unassembled WGS sequence"/>
</dbReference>
<evidence type="ECO:0000313" key="2">
    <source>
        <dbReference type="EMBL" id="KAF9328385.1"/>
    </source>
</evidence>
<reference evidence="2" key="1">
    <citation type="journal article" date="2020" name="Fungal Divers.">
        <title>Resolving the Mortierellaceae phylogeny through synthesis of multi-gene phylogenetics and phylogenomics.</title>
        <authorList>
            <person name="Vandepol N."/>
            <person name="Liber J."/>
            <person name="Desiro A."/>
            <person name="Na H."/>
            <person name="Kennedy M."/>
            <person name="Barry K."/>
            <person name="Grigoriev I.V."/>
            <person name="Miller A.N."/>
            <person name="O'Donnell K."/>
            <person name="Stajich J.E."/>
            <person name="Bonito G."/>
        </authorList>
    </citation>
    <scope>NUCLEOTIDE SEQUENCE</scope>
    <source>
        <strain evidence="2">NVP1</strain>
    </source>
</reference>
<keyword evidence="3" id="KW-1185">Reference proteome</keyword>
<evidence type="ECO:0000256" key="1">
    <source>
        <dbReference type="SAM" id="MobiDB-lite"/>
    </source>
</evidence>